<keyword evidence="12 13" id="KW-0003">3Fe-4S</keyword>
<feature type="binding site" evidence="13">
    <location>
        <position position="60"/>
    </location>
    <ligand>
        <name>[4Fe-4S] cluster</name>
        <dbReference type="ChEBI" id="CHEBI:49883"/>
        <label>1</label>
    </ligand>
</feature>
<feature type="binding site" evidence="13">
    <location>
        <position position="63"/>
    </location>
    <ligand>
        <name>[4Fe-4S] cluster</name>
        <dbReference type="ChEBI" id="CHEBI:49883"/>
        <label>1</label>
    </ligand>
</feature>
<dbReference type="InterPro" id="IPR006137">
    <property type="entry name" value="NADH_UbQ_OxRdtase-like_20kDa"/>
</dbReference>
<feature type="binding site" evidence="13">
    <location>
        <position position="231"/>
    </location>
    <ligand>
        <name>[4Fe-4S] cluster</name>
        <dbReference type="ChEBI" id="CHEBI:49883"/>
        <label>2</label>
    </ligand>
</feature>
<dbReference type="Pfam" id="PF01058">
    <property type="entry name" value="Oxidored_q6"/>
    <property type="match status" value="1"/>
</dbReference>
<dbReference type="PANTHER" id="PTHR30013:SF7">
    <property type="entry name" value="HYDROGENASE-2 SMALL CHAIN"/>
    <property type="match status" value="1"/>
</dbReference>
<keyword evidence="17" id="KW-1185">Reference proteome</keyword>
<dbReference type="GO" id="GO:0030313">
    <property type="term" value="C:cell envelope"/>
    <property type="evidence" value="ECO:0007669"/>
    <property type="project" value="UniProtKB-SubCell"/>
</dbReference>
<comment type="cofactor">
    <cofactor evidence="1">
        <name>[3Fe-4S] cluster</name>
        <dbReference type="ChEBI" id="CHEBI:21137"/>
    </cofactor>
</comment>
<comment type="subunit">
    <text evidence="5">Heterodimer of a large and a small subunit.</text>
</comment>
<dbReference type="InterPro" id="IPR037148">
    <property type="entry name" value="NiFe-Hase_small_C_sf"/>
</dbReference>
<keyword evidence="10 13" id="KW-0408">Iron</keyword>
<dbReference type="GO" id="GO:0008901">
    <property type="term" value="F:ferredoxin hydrogenase activity"/>
    <property type="evidence" value="ECO:0007669"/>
    <property type="project" value="InterPro"/>
</dbReference>
<dbReference type="GO" id="GO:0009061">
    <property type="term" value="P:anaerobic respiration"/>
    <property type="evidence" value="ECO:0007669"/>
    <property type="project" value="TreeGrafter"/>
</dbReference>
<feature type="binding site" evidence="13">
    <location>
        <position position="262"/>
    </location>
    <ligand>
        <name>[4Fe-4S] cluster</name>
        <dbReference type="ChEBI" id="CHEBI:49883"/>
        <label>2</label>
    </ligand>
</feature>
<evidence type="ECO:0000256" key="10">
    <source>
        <dbReference type="ARBA" id="ARBA00023004"/>
    </source>
</evidence>
<dbReference type="InterPro" id="IPR006311">
    <property type="entry name" value="TAT_signal"/>
</dbReference>
<dbReference type="PROSITE" id="PS51318">
    <property type="entry name" value="TAT"/>
    <property type="match status" value="1"/>
</dbReference>
<feature type="binding site" evidence="13">
    <location>
        <position position="290"/>
    </location>
    <ligand>
        <name>[3Fe-4S] cluster</name>
        <dbReference type="ChEBI" id="CHEBI:21137"/>
    </ligand>
</feature>
<comment type="subcellular location">
    <subcellularLocation>
        <location evidence="3">Cell envelope</location>
    </subcellularLocation>
</comment>
<evidence type="ECO:0000313" key="16">
    <source>
        <dbReference type="EMBL" id="SNR69206.1"/>
    </source>
</evidence>
<evidence type="ECO:0000259" key="15">
    <source>
        <dbReference type="Pfam" id="PF14720"/>
    </source>
</evidence>
<dbReference type="AlphaFoldDB" id="A0A238YD75"/>
<dbReference type="GO" id="GO:0044569">
    <property type="term" value="C:[Ni-Fe] hydrogenase complex"/>
    <property type="evidence" value="ECO:0007669"/>
    <property type="project" value="TreeGrafter"/>
</dbReference>
<feature type="binding site" evidence="13">
    <location>
        <position position="228"/>
    </location>
    <ligand>
        <name>[4Fe-4S] cluster</name>
        <dbReference type="ChEBI" id="CHEBI:49883"/>
        <label>2</label>
    </ligand>
</feature>
<dbReference type="InterPro" id="IPR037024">
    <property type="entry name" value="NiFe_Hase_small_N_sf"/>
</dbReference>
<feature type="binding site" evidence="13">
    <location>
        <position position="190"/>
    </location>
    <ligand>
        <name>[4Fe-4S] cluster</name>
        <dbReference type="ChEBI" id="CHEBI:49883"/>
        <label>1</label>
    </ligand>
</feature>
<comment type="cofactor">
    <cofactor evidence="2">
        <name>[4Fe-4S] cluster</name>
        <dbReference type="ChEBI" id="CHEBI:49883"/>
    </cofactor>
</comment>
<evidence type="ECO:0000256" key="1">
    <source>
        <dbReference type="ARBA" id="ARBA00001927"/>
    </source>
</evidence>
<evidence type="ECO:0000256" key="9">
    <source>
        <dbReference type="ARBA" id="ARBA00023002"/>
    </source>
</evidence>
<evidence type="ECO:0000259" key="14">
    <source>
        <dbReference type="Pfam" id="PF01058"/>
    </source>
</evidence>
<dbReference type="InterPro" id="IPR001821">
    <property type="entry name" value="NiFe_hydrogenase_ssu"/>
</dbReference>
<evidence type="ECO:0000256" key="3">
    <source>
        <dbReference type="ARBA" id="ARBA00004196"/>
    </source>
</evidence>
<evidence type="ECO:0000256" key="13">
    <source>
        <dbReference type="PIRSR" id="PIRSR000310-1"/>
    </source>
</evidence>
<feature type="domain" description="Cytochrome-c3 hydrogenase C-terminal" evidence="15">
    <location>
        <begin position="223"/>
        <end position="305"/>
    </location>
</feature>
<gene>
    <name evidence="16" type="ORF">SAMN06265340_10368</name>
</gene>
<dbReference type="SUPFAM" id="SSF56770">
    <property type="entry name" value="HydA/Nqo6-like"/>
    <property type="match status" value="1"/>
</dbReference>
<dbReference type="Gene3D" id="3.40.50.700">
    <property type="entry name" value="NADH:ubiquinone oxidoreductase-like, 20kDa subunit"/>
    <property type="match status" value="1"/>
</dbReference>
<dbReference type="Proteomes" id="UP000198405">
    <property type="component" value="Unassembled WGS sequence"/>
</dbReference>
<dbReference type="NCBIfam" id="TIGR01409">
    <property type="entry name" value="TAT_signal_seq"/>
    <property type="match status" value="1"/>
</dbReference>
<dbReference type="OrthoDB" id="9766729at2"/>
<feature type="domain" description="NADH:ubiquinone oxidoreductase-like 20kDa subunit" evidence="14">
    <location>
        <begin position="60"/>
        <end position="203"/>
    </location>
</feature>
<evidence type="ECO:0000256" key="2">
    <source>
        <dbReference type="ARBA" id="ARBA00001966"/>
    </source>
</evidence>
<dbReference type="RefSeq" id="WP_089322618.1">
    <property type="nucleotide sequence ID" value="NZ_FZOB01000003.1"/>
</dbReference>
<dbReference type="InterPro" id="IPR027394">
    <property type="entry name" value="Cytochrome-c3_hydrogenase_C"/>
</dbReference>
<dbReference type="PRINTS" id="PR00614">
    <property type="entry name" value="NIHGNASESMLL"/>
</dbReference>
<dbReference type="GO" id="GO:0009055">
    <property type="term" value="F:electron transfer activity"/>
    <property type="evidence" value="ECO:0007669"/>
    <property type="project" value="TreeGrafter"/>
</dbReference>
<protein>
    <submittedName>
        <fullName evidence="16">Hydrogenase small subunit/[NiFe] hydrogenase small subunit</fullName>
    </submittedName>
</protein>
<accession>A0A238YD75</accession>
<proteinExistence type="inferred from homology"/>
<dbReference type="GO" id="GO:0046872">
    <property type="term" value="F:metal ion binding"/>
    <property type="evidence" value="ECO:0007669"/>
    <property type="project" value="UniProtKB-KW"/>
</dbReference>
<evidence type="ECO:0000256" key="8">
    <source>
        <dbReference type="ARBA" id="ARBA00022729"/>
    </source>
</evidence>
<keyword evidence="11 13" id="KW-0411">Iron-sulfur</keyword>
<evidence type="ECO:0000256" key="6">
    <source>
        <dbReference type="ARBA" id="ARBA00022485"/>
    </source>
</evidence>
<dbReference type="Gene3D" id="4.10.480.10">
    <property type="entry name" value="Cytochrome-c3 hydrogenase, C-terminal domain"/>
    <property type="match status" value="1"/>
</dbReference>
<dbReference type="GO" id="GO:0016020">
    <property type="term" value="C:membrane"/>
    <property type="evidence" value="ECO:0007669"/>
    <property type="project" value="TreeGrafter"/>
</dbReference>
<evidence type="ECO:0000256" key="7">
    <source>
        <dbReference type="ARBA" id="ARBA00022723"/>
    </source>
</evidence>
<feature type="binding site" evidence="13">
    <location>
        <position position="293"/>
    </location>
    <ligand>
        <name>[3Fe-4S] cluster</name>
        <dbReference type="ChEBI" id="CHEBI:21137"/>
    </ligand>
</feature>
<dbReference type="GO" id="GO:0051538">
    <property type="term" value="F:3 iron, 4 sulfur cluster binding"/>
    <property type="evidence" value="ECO:0007669"/>
    <property type="project" value="UniProtKB-KW"/>
</dbReference>
<evidence type="ECO:0000256" key="11">
    <source>
        <dbReference type="ARBA" id="ARBA00023014"/>
    </source>
</evidence>
<dbReference type="GO" id="GO:0051539">
    <property type="term" value="F:4 iron, 4 sulfur cluster binding"/>
    <property type="evidence" value="ECO:0007669"/>
    <property type="project" value="UniProtKB-KW"/>
</dbReference>
<feature type="binding site" evidence="13">
    <location>
        <position position="256"/>
    </location>
    <ligand>
        <name>[4Fe-4S] cluster</name>
        <dbReference type="ChEBI" id="CHEBI:49883"/>
        <label>2</label>
    </ligand>
</feature>
<keyword evidence="8" id="KW-0732">Signal</keyword>
<evidence type="ECO:0000256" key="12">
    <source>
        <dbReference type="ARBA" id="ARBA00023291"/>
    </source>
</evidence>
<dbReference type="PANTHER" id="PTHR30013">
    <property type="entry name" value="NIFE / NIFESE HYDROGENASE SMALL SUBUNIT FAMILY MEMBER"/>
    <property type="match status" value="1"/>
</dbReference>
<reference evidence="17" key="1">
    <citation type="submission" date="2017-06" db="EMBL/GenBank/DDBJ databases">
        <authorList>
            <person name="Varghese N."/>
            <person name="Submissions S."/>
        </authorList>
    </citation>
    <scope>NUCLEOTIDE SEQUENCE [LARGE SCALE GENOMIC DNA]</scope>
    <source>
        <strain evidence="17">DSM 15668</strain>
    </source>
</reference>
<evidence type="ECO:0000256" key="4">
    <source>
        <dbReference type="ARBA" id="ARBA00006605"/>
    </source>
</evidence>
<evidence type="ECO:0000313" key="17">
    <source>
        <dbReference type="Proteomes" id="UP000198405"/>
    </source>
</evidence>
<dbReference type="Pfam" id="PF14720">
    <property type="entry name" value="NiFe_hyd_SSU_C"/>
    <property type="match status" value="1"/>
</dbReference>
<dbReference type="GO" id="GO:0009375">
    <property type="term" value="C:ferredoxin hydrogenase complex"/>
    <property type="evidence" value="ECO:0007669"/>
    <property type="project" value="InterPro"/>
</dbReference>
<dbReference type="InterPro" id="IPR019546">
    <property type="entry name" value="TAT_signal_bac_arc"/>
</dbReference>
<sequence length="360" mass="38903">MDRNMFTGGLPGTISRRGFLRACAIATAAMGLPMEMVTKVAEAAESPERPRVVWLHFQECTGCSESILRASHPDLATLILDLIDLQYHETLMVGAGHQAEAAFEKAIEEPGYVLVVEGSIPTGEYEDFCMIGGHSAEHNLKKAAKNAAIIINIGTCSAWGGIPAARPNPTKAVATGDIIKDKPIINIGGCPPNPHNFLSAVLYYLTFKKVPPTDIYGRPLFAYGRRIHDHCERRPHFDEGRYAEQFGDVGHRLGYCLYKVGCKAPETFGNCSIIRFNDVEVWPVSVGNGCYGCTEPNFWDTMSPFHERLPGVPLPVNGGTIANATDIGKKALGITAAALAIHAGIGVAKSLAKGKKKEEE</sequence>
<keyword evidence="9" id="KW-0560">Oxidoreductase</keyword>
<keyword evidence="6 13" id="KW-0004">4Fe-4S</keyword>
<feature type="binding site" evidence="13">
    <location>
        <position position="156"/>
    </location>
    <ligand>
        <name>[4Fe-4S] cluster</name>
        <dbReference type="ChEBI" id="CHEBI:49883"/>
        <label>1</label>
    </ligand>
</feature>
<evidence type="ECO:0000256" key="5">
    <source>
        <dbReference type="ARBA" id="ARBA00011771"/>
    </source>
</evidence>
<name>A0A238YD75_9BACT</name>
<organism evidence="16 17">
    <name type="scientific">Desulfurobacterium atlanticum</name>
    <dbReference type="NCBI Taxonomy" id="240169"/>
    <lineage>
        <taxon>Bacteria</taxon>
        <taxon>Pseudomonadati</taxon>
        <taxon>Aquificota</taxon>
        <taxon>Aquificia</taxon>
        <taxon>Desulfurobacteriales</taxon>
        <taxon>Desulfurobacteriaceae</taxon>
        <taxon>Desulfurobacterium</taxon>
    </lineage>
</organism>
<dbReference type="EMBL" id="FZOB01000003">
    <property type="protein sequence ID" value="SNR69206.1"/>
    <property type="molecule type" value="Genomic_DNA"/>
</dbReference>
<dbReference type="NCBIfam" id="TIGR00391">
    <property type="entry name" value="hydA"/>
    <property type="match status" value="1"/>
</dbReference>
<feature type="binding site" evidence="13">
    <location>
        <position position="271"/>
    </location>
    <ligand>
        <name>[3Fe-4S] cluster</name>
        <dbReference type="ChEBI" id="CHEBI:21137"/>
    </ligand>
</feature>
<keyword evidence="7 13" id="KW-0479">Metal-binding</keyword>
<dbReference type="PIRSF" id="PIRSF000310">
    <property type="entry name" value="NiFe_hyd_ssu"/>
    <property type="match status" value="1"/>
</dbReference>
<comment type="similarity">
    <text evidence="4">Belongs to the [NiFe]/[NiFeSe] hydrogenase small subunit family.</text>
</comment>